<evidence type="ECO:0000256" key="1">
    <source>
        <dbReference type="ARBA" id="ARBA00007381"/>
    </source>
</evidence>
<dbReference type="Gene3D" id="3.30.420.40">
    <property type="match status" value="2"/>
</dbReference>
<dbReference type="PIRSF" id="PIRSF019169">
    <property type="entry name" value="PilM"/>
    <property type="match status" value="1"/>
</dbReference>
<dbReference type="PROSITE" id="PS01036">
    <property type="entry name" value="HSP70_3"/>
    <property type="match status" value="1"/>
</dbReference>
<dbReference type="NCBIfam" id="TIGR01175">
    <property type="entry name" value="pilM"/>
    <property type="match status" value="1"/>
</dbReference>
<proteinExistence type="inferred from homology"/>
<protein>
    <submittedName>
        <fullName evidence="2">Type IV pilus assembly protein PilM</fullName>
    </submittedName>
</protein>
<dbReference type="InterPro" id="IPR043129">
    <property type="entry name" value="ATPase_NBD"/>
</dbReference>
<dbReference type="PANTHER" id="PTHR32432">
    <property type="entry name" value="CELL DIVISION PROTEIN FTSA-RELATED"/>
    <property type="match status" value="1"/>
</dbReference>
<accession>A0A7V3ZTB4</accession>
<gene>
    <name evidence="2" type="primary">pilM</name>
    <name evidence="2" type="ORF">ENU72_03165</name>
</gene>
<dbReference type="InterPro" id="IPR050696">
    <property type="entry name" value="FtsA/MreB"/>
</dbReference>
<dbReference type="AlphaFoldDB" id="A0A7V3ZTB4"/>
<name>A0A7V3ZTB4_UNCW3</name>
<dbReference type="Gene3D" id="3.30.1490.300">
    <property type="match status" value="1"/>
</dbReference>
<organism evidence="2">
    <name type="scientific">candidate division WOR-3 bacterium</name>
    <dbReference type="NCBI Taxonomy" id="2052148"/>
    <lineage>
        <taxon>Bacteria</taxon>
        <taxon>Bacteria division WOR-3</taxon>
    </lineage>
</organism>
<dbReference type="CDD" id="cd24049">
    <property type="entry name" value="ASKHA_NBD_PilM"/>
    <property type="match status" value="1"/>
</dbReference>
<evidence type="ECO:0000313" key="2">
    <source>
        <dbReference type="EMBL" id="HGK54006.1"/>
    </source>
</evidence>
<dbReference type="EMBL" id="DTDP01000144">
    <property type="protein sequence ID" value="HGK54006.1"/>
    <property type="molecule type" value="Genomic_DNA"/>
</dbReference>
<dbReference type="InterPro" id="IPR018181">
    <property type="entry name" value="Heat_shock_70_CS"/>
</dbReference>
<dbReference type="PANTHER" id="PTHR32432:SF3">
    <property type="entry name" value="ETHANOLAMINE UTILIZATION PROTEIN EUTJ"/>
    <property type="match status" value="1"/>
</dbReference>
<comment type="similarity">
    <text evidence="1">Belongs to the heat shock protein 70 family.</text>
</comment>
<dbReference type="SUPFAM" id="SSF53067">
    <property type="entry name" value="Actin-like ATPase domain"/>
    <property type="match status" value="2"/>
</dbReference>
<dbReference type="Pfam" id="PF11104">
    <property type="entry name" value="PilM_2"/>
    <property type="match status" value="1"/>
</dbReference>
<sequence>MLGGKKGLLGVDIGTSSLKIALVERRGKAMVVKELWEKEFPPDTIVEGEIMDRETVIQFVQEFLEEKKPKTRDVSTFLPANKGVILKRIKIEKMPLEEAKESIKWNADQYIPYDPSEVSLDVAIVNPNAGENEMEAILIAARSDVLTEYISLLKEANLNPVIIDMSILALHNVYEINYMEKMKEEIVALIHIGKNFTHVIYTGKTGPIVYRDISLGTKDLIRIIQDRYGVTSAEAEKIIIGKEEKSLSEFKETCNSFSELVSSEIVKSFAYLPLKEKPDRIILSGGGSVVPEIEKIIEERTAVPSEKMNVFNKIDIDEKLLAFGNIDKYNSLFPLAIGLSMRGVI</sequence>
<dbReference type="InterPro" id="IPR005883">
    <property type="entry name" value="PilM"/>
</dbReference>
<reference evidence="2" key="1">
    <citation type="journal article" date="2020" name="mSystems">
        <title>Genome- and Community-Level Interaction Insights into Carbon Utilization and Element Cycling Functions of Hydrothermarchaeota in Hydrothermal Sediment.</title>
        <authorList>
            <person name="Zhou Z."/>
            <person name="Liu Y."/>
            <person name="Xu W."/>
            <person name="Pan J."/>
            <person name="Luo Z.H."/>
            <person name="Li M."/>
        </authorList>
    </citation>
    <scope>NUCLEOTIDE SEQUENCE [LARGE SCALE GENOMIC DNA]</scope>
    <source>
        <strain evidence="2">SpSt-695</strain>
    </source>
</reference>
<comment type="caution">
    <text evidence="2">The sequence shown here is derived from an EMBL/GenBank/DDBJ whole genome shotgun (WGS) entry which is preliminary data.</text>
</comment>